<protein>
    <recommendedName>
        <fullName evidence="1">N-acetyltransferase domain-containing protein</fullName>
    </recommendedName>
</protein>
<dbReference type="Gene3D" id="3.40.630.30">
    <property type="match status" value="1"/>
</dbReference>
<dbReference type="SUPFAM" id="SSF55729">
    <property type="entry name" value="Acyl-CoA N-acyltransferases (Nat)"/>
    <property type="match status" value="1"/>
</dbReference>
<gene>
    <name evidence="2" type="ORF">S12H4_05180</name>
</gene>
<comment type="caution">
    <text evidence="2">The sequence shown here is derived from an EMBL/GenBank/DDBJ whole genome shotgun (WGS) entry which is preliminary data.</text>
</comment>
<proteinExistence type="predicted"/>
<feature type="domain" description="N-acetyltransferase" evidence="1">
    <location>
        <begin position="33"/>
        <end position="178"/>
    </location>
</feature>
<sequence>MSITGKMGVCCSVEEVNTGEKHRALILGNEDAMDVSALYGEVWLKAYEYPKEWREKRAMSEEEIKNDMDSGYFFIGVRVNGNLVGVYKASITERGCFGEQQAVLPEYRDQGVASAMYEQFYELAKTNKCKVNYVNILAGNEPCERAMEKYNFYKTGEPWEQSKGMLVQTYERKVDEVE</sequence>
<dbReference type="AlphaFoldDB" id="X1Q2Y4"/>
<dbReference type="Pfam" id="PF00583">
    <property type="entry name" value="Acetyltransf_1"/>
    <property type="match status" value="1"/>
</dbReference>
<dbReference type="EMBL" id="BARW01001684">
    <property type="protein sequence ID" value="GAI62568.1"/>
    <property type="molecule type" value="Genomic_DNA"/>
</dbReference>
<dbReference type="InterPro" id="IPR016181">
    <property type="entry name" value="Acyl_CoA_acyltransferase"/>
</dbReference>
<dbReference type="GO" id="GO:0016747">
    <property type="term" value="F:acyltransferase activity, transferring groups other than amino-acyl groups"/>
    <property type="evidence" value="ECO:0007669"/>
    <property type="project" value="InterPro"/>
</dbReference>
<reference evidence="2" key="1">
    <citation type="journal article" date="2014" name="Front. Microbiol.">
        <title>High frequency of phylogenetically diverse reductive dehalogenase-homologous genes in deep subseafloor sedimentary metagenomes.</title>
        <authorList>
            <person name="Kawai M."/>
            <person name="Futagami T."/>
            <person name="Toyoda A."/>
            <person name="Takaki Y."/>
            <person name="Nishi S."/>
            <person name="Hori S."/>
            <person name="Arai W."/>
            <person name="Tsubouchi T."/>
            <person name="Morono Y."/>
            <person name="Uchiyama I."/>
            <person name="Ito T."/>
            <person name="Fujiyama A."/>
            <person name="Inagaki F."/>
            <person name="Takami H."/>
        </authorList>
    </citation>
    <scope>NUCLEOTIDE SEQUENCE</scope>
    <source>
        <strain evidence="2">Expedition CK06-06</strain>
    </source>
</reference>
<organism evidence="2">
    <name type="scientific">marine sediment metagenome</name>
    <dbReference type="NCBI Taxonomy" id="412755"/>
    <lineage>
        <taxon>unclassified sequences</taxon>
        <taxon>metagenomes</taxon>
        <taxon>ecological metagenomes</taxon>
    </lineage>
</organism>
<evidence type="ECO:0000259" key="1">
    <source>
        <dbReference type="PROSITE" id="PS51186"/>
    </source>
</evidence>
<name>X1Q2Y4_9ZZZZ</name>
<evidence type="ECO:0000313" key="2">
    <source>
        <dbReference type="EMBL" id="GAI62568.1"/>
    </source>
</evidence>
<dbReference type="InterPro" id="IPR000182">
    <property type="entry name" value="GNAT_dom"/>
</dbReference>
<accession>X1Q2Y4</accession>
<dbReference type="PROSITE" id="PS51186">
    <property type="entry name" value="GNAT"/>
    <property type="match status" value="1"/>
</dbReference>
<dbReference type="CDD" id="cd04301">
    <property type="entry name" value="NAT_SF"/>
    <property type="match status" value="1"/>
</dbReference>